<keyword evidence="3" id="KW-1185">Reference proteome</keyword>
<evidence type="ECO:0000256" key="1">
    <source>
        <dbReference type="SAM" id="MobiDB-lite"/>
    </source>
</evidence>
<dbReference type="Proteomes" id="UP000567293">
    <property type="component" value="Unassembled WGS sequence"/>
</dbReference>
<evidence type="ECO:0000313" key="2">
    <source>
        <dbReference type="EMBL" id="MBA0084979.1"/>
    </source>
</evidence>
<evidence type="ECO:0000313" key="3">
    <source>
        <dbReference type="Proteomes" id="UP000567293"/>
    </source>
</evidence>
<proteinExistence type="predicted"/>
<reference evidence="2" key="1">
    <citation type="submission" date="2020-06" db="EMBL/GenBank/DDBJ databases">
        <title>Legume-microbial interactions unlock mineral nutrients during tropical forest succession.</title>
        <authorList>
            <person name="Epihov D.Z."/>
        </authorList>
    </citation>
    <scope>NUCLEOTIDE SEQUENCE [LARGE SCALE GENOMIC DNA]</scope>
    <source>
        <strain evidence="2">Pan2503</strain>
    </source>
</reference>
<feature type="non-terminal residue" evidence="2">
    <location>
        <position position="1"/>
    </location>
</feature>
<name>A0A7V8NP79_9BACT</name>
<organism evidence="2 3">
    <name type="scientific">Candidatus Acidiferrum panamense</name>
    <dbReference type="NCBI Taxonomy" id="2741543"/>
    <lineage>
        <taxon>Bacteria</taxon>
        <taxon>Pseudomonadati</taxon>
        <taxon>Acidobacteriota</taxon>
        <taxon>Terriglobia</taxon>
        <taxon>Candidatus Acidiferrales</taxon>
        <taxon>Candidatus Acidiferrum</taxon>
    </lineage>
</organism>
<sequence>DILTGSLPDGRAYSDGADHTCKNWTSGSDGTAQLGHFDRTGGGNTSWNSAHPSRGCSQENLVSTGGAGLLYCFAIN</sequence>
<protein>
    <submittedName>
        <fullName evidence="2">Lectin</fullName>
    </submittedName>
</protein>
<feature type="region of interest" description="Disordered" evidence="1">
    <location>
        <begin position="32"/>
        <end position="58"/>
    </location>
</feature>
<dbReference type="EMBL" id="JACDQQ010000800">
    <property type="protein sequence ID" value="MBA0084979.1"/>
    <property type="molecule type" value="Genomic_DNA"/>
</dbReference>
<feature type="compositionally biased region" description="Polar residues" evidence="1">
    <location>
        <begin position="45"/>
        <end position="58"/>
    </location>
</feature>
<dbReference type="AlphaFoldDB" id="A0A7V8NP79"/>
<accession>A0A7V8NP79</accession>
<comment type="caution">
    <text evidence="2">The sequence shown here is derived from an EMBL/GenBank/DDBJ whole genome shotgun (WGS) entry which is preliminary data.</text>
</comment>
<gene>
    <name evidence="2" type="ORF">HRJ53_08285</name>
</gene>